<feature type="transmembrane region" description="Helical" evidence="2">
    <location>
        <begin position="12"/>
        <end position="28"/>
    </location>
</feature>
<keyword evidence="4" id="KW-1185">Reference proteome</keyword>
<evidence type="ECO:0000313" key="3">
    <source>
        <dbReference type="EMBL" id="MEG3616236.1"/>
    </source>
</evidence>
<name>A0ABU7ZA24_9MICO</name>
<dbReference type="RefSeq" id="WP_332902730.1">
    <property type="nucleotide sequence ID" value="NZ_JBAGLP010000118.1"/>
</dbReference>
<reference evidence="3" key="1">
    <citation type="journal article" date="2024" name="Antonie Van Leeuwenhoek">
        <title>Isoptericola haloaureus sp. nov., a dimorphic actinobacterium isolated from mangrove sediments of southeast India, implicating biosaline agricultural significance through nitrogen fixation and salt tolerance genes.</title>
        <authorList>
            <person name="Prathaban M."/>
            <person name="Prathiviraj R."/>
            <person name="Ravichandran M."/>
            <person name="Natarajan S.D."/>
            <person name="Sobanaa M."/>
            <person name="Hari Krishna Kumar S."/>
            <person name="Chandrasekar V."/>
            <person name="Selvin J."/>
        </authorList>
    </citation>
    <scope>NUCLEOTIDE SEQUENCE</scope>
    <source>
        <strain evidence="3">MP1014</strain>
    </source>
</reference>
<reference evidence="3" key="2">
    <citation type="submission" date="2024-02" db="EMBL/GenBank/DDBJ databases">
        <authorList>
            <person name="Prathaban M."/>
            <person name="Mythili R."/>
            <person name="Sharmila Devi N."/>
            <person name="Sobanaa M."/>
            <person name="Prathiviraj R."/>
            <person name="Selvin J."/>
        </authorList>
    </citation>
    <scope>NUCLEOTIDE SEQUENCE</scope>
    <source>
        <strain evidence="3">MP1014</strain>
    </source>
</reference>
<comment type="caution">
    <text evidence="3">The sequence shown here is derived from an EMBL/GenBank/DDBJ whole genome shotgun (WGS) entry which is preliminary data.</text>
</comment>
<keyword evidence="2" id="KW-0472">Membrane</keyword>
<gene>
    <name evidence="3" type="ORF">V5O49_13985</name>
</gene>
<feature type="transmembrane region" description="Helical" evidence="2">
    <location>
        <begin position="105"/>
        <end position="124"/>
    </location>
</feature>
<dbReference type="EMBL" id="JBAGLP010000118">
    <property type="protein sequence ID" value="MEG3616236.1"/>
    <property type="molecule type" value="Genomic_DNA"/>
</dbReference>
<keyword evidence="2" id="KW-0812">Transmembrane</keyword>
<feature type="compositionally biased region" description="Basic and acidic residues" evidence="1">
    <location>
        <begin position="70"/>
        <end position="82"/>
    </location>
</feature>
<evidence type="ECO:0000313" key="4">
    <source>
        <dbReference type="Proteomes" id="UP001310387"/>
    </source>
</evidence>
<evidence type="ECO:0000256" key="1">
    <source>
        <dbReference type="SAM" id="MobiDB-lite"/>
    </source>
</evidence>
<evidence type="ECO:0008006" key="5">
    <source>
        <dbReference type="Google" id="ProtNLM"/>
    </source>
</evidence>
<proteinExistence type="predicted"/>
<evidence type="ECO:0000256" key="2">
    <source>
        <dbReference type="SAM" id="Phobius"/>
    </source>
</evidence>
<accession>A0ABU7ZA24</accession>
<dbReference type="Proteomes" id="UP001310387">
    <property type="component" value="Unassembled WGS sequence"/>
</dbReference>
<organism evidence="3 4">
    <name type="scientific">Isoptericola haloaureus</name>
    <dbReference type="NCBI Taxonomy" id="1542902"/>
    <lineage>
        <taxon>Bacteria</taxon>
        <taxon>Bacillati</taxon>
        <taxon>Actinomycetota</taxon>
        <taxon>Actinomycetes</taxon>
        <taxon>Micrococcales</taxon>
        <taxon>Promicromonosporaceae</taxon>
        <taxon>Isoptericola</taxon>
    </lineage>
</organism>
<feature type="transmembrane region" description="Helical" evidence="2">
    <location>
        <begin position="145"/>
        <end position="162"/>
    </location>
</feature>
<protein>
    <recommendedName>
        <fullName evidence="5">Peptidase S9</fullName>
    </recommendedName>
</protein>
<feature type="region of interest" description="Disordered" evidence="1">
    <location>
        <begin position="62"/>
        <end position="94"/>
    </location>
</feature>
<keyword evidence="2" id="KW-1133">Transmembrane helix</keyword>
<sequence>MPTDRRRTRPDLGAVAVSGLATCAWYAVPDVVPGRGRRALVKTAVLLTGITLGVAVTREGRQARSGLRAAQRDDPASRHDADAPAGVPDEATDVPADDATAVPPSVAVAVLGTGLVLTGVLTVAGERWLYRRAEAMRARGVRAPHTRVGLVMGGVAAALAALDPPLAQSPAAPAR</sequence>